<dbReference type="Gene3D" id="2.40.420.20">
    <property type="match status" value="1"/>
</dbReference>
<dbReference type="GO" id="GO:0046914">
    <property type="term" value="F:transition metal ion binding"/>
    <property type="evidence" value="ECO:0007669"/>
    <property type="project" value="TreeGrafter"/>
</dbReference>
<dbReference type="Pfam" id="PF25869">
    <property type="entry name" value="3HB_CusB"/>
    <property type="match status" value="1"/>
</dbReference>
<proteinExistence type="inferred from homology"/>
<evidence type="ECO:0000313" key="14">
    <source>
        <dbReference type="Proteomes" id="UP000318704"/>
    </source>
</evidence>
<dbReference type="Pfam" id="PF25975">
    <property type="entry name" value="CzcB_C"/>
    <property type="match status" value="1"/>
</dbReference>
<feature type="region of interest" description="Disordered" evidence="6">
    <location>
        <begin position="670"/>
        <end position="696"/>
    </location>
</feature>
<keyword evidence="2" id="KW-0813">Transport</keyword>
<evidence type="ECO:0000256" key="3">
    <source>
        <dbReference type="ARBA" id="ARBA00022833"/>
    </source>
</evidence>
<evidence type="ECO:0000256" key="6">
    <source>
        <dbReference type="SAM" id="MobiDB-lite"/>
    </source>
</evidence>
<dbReference type="InterPro" id="IPR058791">
    <property type="entry name" value="3HB_CusB"/>
</dbReference>
<keyword evidence="3" id="KW-0862">Zinc</keyword>
<keyword evidence="7" id="KW-0472">Membrane</keyword>
<dbReference type="FunFam" id="2.40.30.170:FF:000010">
    <property type="entry name" value="Efflux RND transporter periplasmic adaptor subunit"/>
    <property type="match status" value="1"/>
</dbReference>
<feature type="compositionally biased region" description="Polar residues" evidence="6">
    <location>
        <begin position="686"/>
        <end position="696"/>
    </location>
</feature>
<evidence type="ECO:0000259" key="9">
    <source>
        <dbReference type="Pfam" id="PF25869"/>
    </source>
</evidence>
<sequence>MTSSSKNEPVTDVSNTTPHPDAKSFRWWVIKLFPVGLFLCAGLILIILLGLAQRVGWIQAGGTSVAATSQDGKKQIFTCPMHPQIRQPKPGRCPICGMELVPTSKSGGNIDQMAITIEPFQRRLANIQTAEVKSEPVSTTIETIGMIQIDESRQATIAAYIDGRIERLFADYTGVEVEKGDHLAVVYSPELFSAQIELLEARNALKNMTSAALASVRQVQEKLVTNSRQKLVELGMTETQINQLLSTGKAQSRLTIYAPIGGTVTEKLAEEGKYITAGEPIYRIANLSTVWLMMELYPEDASQIRFGQIVEAELQSLPGKKLKGRVVFIDPTVNPSRRTVGVRVEFRNDDGQLRPGDYAKAEITVPIGPQGKVYDAELAGKWISPMHPQVIRDKPGDCPICGMKLVPTSRYGYTDKPVSQPEALTVPRSAVLLAGDHSVVYVETKPGRFELRNVTLGPLLGNRAVILSGVKKGEKVATSGNFLIDSQMQLSGKPSLIDPTRYVPEEKAKKKSGPLKFDSINIQIIPGQVGEQLEKMYRVYFAIQKSLAGDKKITEEQASALIGLSKQLANDSRFSSPVRVELKQIQTKSEHLHHLSIEEARKNFKSISHAIVKLATQIRGSNTKQSFNHFFCPMVPEGGGDWLQLDEKLINPYFGSQMLHCGELVRAFKPDTSKAGQTKKSDPEPNQKSPSRPQGE</sequence>
<evidence type="ECO:0000259" key="11">
    <source>
        <dbReference type="Pfam" id="PF25954"/>
    </source>
</evidence>
<evidence type="ECO:0000313" key="13">
    <source>
        <dbReference type="EMBL" id="QDT96430.1"/>
    </source>
</evidence>
<feature type="domain" description="CzcB-like C-terminal circularly permuted SH3-like" evidence="12">
    <location>
        <begin position="424"/>
        <end position="484"/>
    </location>
</feature>
<dbReference type="InterPro" id="IPR051909">
    <property type="entry name" value="MFP_Cation_Efflux"/>
</dbReference>
<comment type="function">
    <text evidence="5">CzcA and CzcB together would act in zinc efflux nearly as effectively as the complete czc efflux system (CzcABC). The CzcB protein is thought to funnel zinc cations to the CzcA transport protein.</text>
</comment>
<reference evidence="13 14" key="1">
    <citation type="submission" date="2019-03" db="EMBL/GenBank/DDBJ databases">
        <title>Deep-cultivation of Planctomycetes and their phenomic and genomic characterization uncovers novel biology.</title>
        <authorList>
            <person name="Wiegand S."/>
            <person name="Jogler M."/>
            <person name="Boedeker C."/>
            <person name="Pinto D."/>
            <person name="Vollmers J."/>
            <person name="Rivas-Marin E."/>
            <person name="Kohn T."/>
            <person name="Peeters S.H."/>
            <person name="Heuer A."/>
            <person name="Rast P."/>
            <person name="Oberbeckmann S."/>
            <person name="Bunk B."/>
            <person name="Jeske O."/>
            <person name="Meyerdierks A."/>
            <person name="Storesund J.E."/>
            <person name="Kallscheuer N."/>
            <person name="Luecker S."/>
            <person name="Lage O.M."/>
            <person name="Pohl T."/>
            <person name="Merkel B.J."/>
            <person name="Hornburger P."/>
            <person name="Mueller R.-W."/>
            <person name="Bruemmer F."/>
            <person name="Labrenz M."/>
            <person name="Spormann A.M."/>
            <person name="Op den Camp H."/>
            <person name="Overmann J."/>
            <person name="Amann R."/>
            <person name="Jetten M.S.M."/>
            <person name="Mascher T."/>
            <person name="Medema M.H."/>
            <person name="Devos D.P."/>
            <person name="Kaster A.-K."/>
            <person name="Ovreas L."/>
            <person name="Rohde M."/>
            <person name="Galperin M.Y."/>
            <person name="Jogler C."/>
        </authorList>
    </citation>
    <scope>NUCLEOTIDE SEQUENCE [LARGE SCALE GENOMIC DNA]</scope>
    <source>
        <strain evidence="13 14">V144</strain>
    </source>
</reference>
<feature type="domain" description="CusB-like three alpha-helical bundle" evidence="9">
    <location>
        <begin position="217"/>
        <end position="252"/>
    </location>
</feature>
<organism evidence="13 14">
    <name type="scientific">Gimesia aquarii</name>
    <dbReference type="NCBI Taxonomy" id="2527964"/>
    <lineage>
        <taxon>Bacteria</taxon>
        <taxon>Pseudomonadati</taxon>
        <taxon>Planctomycetota</taxon>
        <taxon>Planctomycetia</taxon>
        <taxon>Planctomycetales</taxon>
        <taxon>Planctomycetaceae</taxon>
        <taxon>Gimesia</taxon>
    </lineage>
</organism>
<dbReference type="AlphaFoldDB" id="A0A517VTX2"/>
<dbReference type="GO" id="GO:0060003">
    <property type="term" value="P:copper ion export"/>
    <property type="evidence" value="ECO:0007669"/>
    <property type="project" value="TreeGrafter"/>
</dbReference>
<protein>
    <submittedName>
        <fullName evidence="13">Cation efflux system protein CusB</fullName>
    </submittedName>
</protein>
<dbReference type="KEGG" id="gaw:V144x_18860"/>
<feature type="domain" description="Heavy metal binding" evidence="8">
    <location>
        <begin position="77"/>
        <end position="102"/>
    </location>
</feature>
<dbReference type="Pfam" id="PF25919">
    <property type="entry name" value="BSH_CusB"/>
    <property type="match status" value="1"/>
</dbReference>
<dbReference type="Proteomes" id="UP000318704">
    <property type="component" value="Chromosome"/>
</dbReference>
<dbReference type="Pfam" id="PF25954">
    <property type="entry name" value="Beta-barrel_RND_2"/>
    <property type="match status" value="1"/>
</dbReference>
<dbReference type="SUPFAM" id="SSF111369">
    <property type="entry name" value="HlyD-like secretion proteins"/>
    <property type="match status" value="1"/>
</dbReference>
<evidence type="ECO:0000259" key="12">
    <source>
        <dbReference type="Pfam" id="PF25975"/>
    </source>
</evidence>
<feature type="domain" description="CusB-like beta-barrel" evidence="11">
    <location>
        <begin position="289"/>
        <end position="363"/>
    </location>
</feature>
<dbReference type="NCBIfam" id="TIGR01730">
    <property type="entry name" value="RND_mfp"/>
    <property type="match status" value="1"/>
</dbReference>
<dbReference type="GO" id="GO:0022857">
    <property type="term" value="F:transmembrane transporter activity"/>
    <property type="evidence" value="ECO:0007669"/>
    <property type="project" value="InterPro"/>
</dbReference>
<dbReference type="InterPro" id="IPR058790">
    <property type="entry name" value="BSH_CusB"/>
</dbReference>
<dbReference type="GO" id="GO:0030288">
    <property type="term" value="C:outer membrane-bounded periplasmic space"/>
    <property type="evidence" value="ECO:0007669"/>
    <property type="project" value="TreeGrafter"/>
</dbReference>
<name>A0A517VTX2_9PLAN</name>
<evidence type="ECO:0000259" key="8">
    <source>
        <dbReference type="Pfam" id="PF19335"/>
    </source>
</evidence>
<comment type="similarity">
    <text evidence="1">Belongs to the membrane fusion protein (MFP) (TC 8.A.1) family.</text>
</comment>
<evidence type="ECO:0000256" key="5">
    <source>
        <dbReference type="ARBA" id="ARBA00058766"/>
    </source>
</evidence>
<dbReference type="RefSeq" id="WP_197998832.1">
    <property type="nucleotide sequence ID" value="NZ_CP037920.1"/>
</dbReference>
<keyword evidence="7" id="KW-0812">Transmembrane</keyword>
<dbReference type="InterPro" id="IPR058649">
    <property type="entry name" value="CzcB_C"/>
</dbReference>
<evidence type="ECO:0000256" key="1">
    <source>
        <dbReference type="ARBA" id="ARBA00009477"/>
    </source>
</evidence>
<gene>
    <name evidence="13" type="primary">cusB</name>
    <name evidence="13" type="ORF">V144x_18860</name>
</gene>
<dbReference type="InterPro" id="IPR058792">
    <property type="entry name" value="Beta-barrel_RND_2"/>
</dbReference>
<evidence type="ECO:0000256" key="7">
    <source>
        <dbReference type="SAM" id="Phobius"/>
    </source>
</evidence>
<evidence type="ECO:0000256" key="2">
    <source>
        <dbReference type="ARBA" id="ARBA00022448"/>
    </source>
</evidence>
<dbReference type="InterPro" id="IPR006143">
    <property type="entry name" value="RND_pump_MFP"/>
</dbReference>
<accession>A0A517VTX2</accession>
<evidence type="ECO:0000259" key="10">
    <source>
        <dbReference type="Pfam" id="PF25919"/>
    </source>
</evidence>
<dbReference type="InterPro" id="IPR045800">
    <property type="entry name" value="HMBD"/>
</dbReference>
<keyword evidence="4" id="KW-0105">Cadmium resistance</keyword>
<feature type="domain" description="CusB-like barrel-sandwich hybrid" evidence="10">
    <location>
        <begin position="155"/>
        <end position="285"/>
    </location>
</feature>
<dbReference type="Gene3D" id="2.40.30.170">
    <property type="match status" value="1"/>
</dbReference>
<dbReference type="GO" id="GO:0016020">
    <property type="term" value="C:membrane"/>
    <property type="evidence" value="ECO:0007669"/>
    <property type="project" value="InterPro"/>
</dbReference>
<dbReference type="GO" id="GO:0046686">
    <property type="term" value="P:response to cadmium ion"/>
    <property type="evidence" value="ECO:0007669"/>
    <property type="project" value="UniProtKB-KW"/>
</dbReference>
<feature type="transmembrane region" description="Helical" evidence="7">
    <location>
        <begin position="28"/>
        <end position="51"/>
    </location>
</feature>
<dbReference type="FunFam" id="2.40.420.20:FF:000006">
    <property type="entry name" value="RND family efflux transporter MFP subunit"/>
    <property type="match status" value="1"/>
</dbReference>
<dbReference type="EMBL" id="CP037920">
    <property type="protein sequence ID" value="QDT96430.1"/>
    <property type="molecule type" value="Genomic_DNA"/>
</dbReference>
<evidence type="ECO:0000256" key="4">
    <source>
        <dbReference type="ARBA" id="ARBA00043263"/>
    </source>
</evidence>
<dbReference type="PANTHER" id="PTHR30097:SF4">
    <property type="entry name" value="SLR6042 PROTEIN"/>
    <property type="match status" value="1"/>
</dbReference>
<feature type="domain" description="Heavy metal binding" evidence="8">
    <location>
        <begin position="381"/>
        <end position="407"/>
    </location>
</feature>
<dbReference type="Pfam" id="PF19335">
    <property type="entry name" value="HMBD"/>
    <property type="match status" value="2"/>
</dbReference>
<dbReference type="GO" id="GO:0015679">
    <property type="term" value="P:plasma membrane copper ion transport"/>
    <property type="evidence" value="ECO:0007669"/>
    <property type="project" value="TreeGrafter"/>
</dbReference>
<keyword evidence="7" id="KW-1133">Transmembrane helix</keyword>
<dbReference type="PANTHER" id="PTHR30097">
    <property type="entry name" value="CATION EFFLUX SYSTEM PROTEIN CUSB"/>
    <property type="match status" value="1"/>
</dbReference>